<proteinExistence type="predicted"/>
<sequence>MGWVLKHKNRLCSWPLQVVCSTLQEMFLLCFQNGVLVSSRAALSASWHMHPYLFFIH</sequence>
<accession>A0A0E9XG31</accession>
<dbReference type="AlphaFoldDB" id="A0A0E9XG31"/>
<evidence type="ECO:0000313" key="1">
    <source>
        <dbReference type="EMBL" id="JAI01377.1"/>
    </source>
</evidence>
<dbReference type="EMBL" id="GBXM01007201">
    <property type="protein sequence ID" value="JAI01377.1"/>
    <property type="molecule type" value="Transcribed_RNA"/>
</dbReference>
<reference evidence="1" key="2">
    <citation type="journal article" date="2015" name="Fish Shellfish Immunol.">
        <title>Early steps in the European eel (Anguilla anguilla)-Vibrio vulnificus interaction in the gills: Role of the RtxA13 toxin.</title>
        <authorList>
            <person name="Callol A."/>
            <person name="Pajuelo D."/>
            <person name="Ebbesson L."/>
            <person name="Teles M."/>
            <person name="MacKenzie S."/>
            <person name="Amaro C."/>
        </authorList>
    </citation>
    <scope>NUCLEOTIDE SEQUENCE</scope>
</reference>
<protein>
    <submittedName>
        <fullName evidence="1">Uncharacterized protein</fullName>
    </submittedName>
</protein>
<name>A0A0E9XG31_ANGAN</name>
<organism evidence="1">
    <name type="scientific">Anguilla anguilla</name>
    <name type="common">European freshwater eel</name>
    <name type="synonym">Muraena anguilla</name>
    <dbReference type="NCBI Taxonomy" id="7936"/>
    <lineage>
        <taxon>Eukaryota</taxon>
        <taxon>Metazoa</taxon>
        <taxon>Chordata</taxon>
        <taxon>Craniata</taxon>
        <taxon>Vertebrata</taxon>
        <taxon>Euteleostomi</taxon>
        <taxon>Actinopterygii</taxon>
        <taxon>Neopterygii</taxon>
        <taxon>Teleostei</taxon>
        <taxon>Anguilliformes</taxon>
        <taxon>Anguillidae</taxon>
        <taxon>Anguilla</taxon>
    </lineage>
</organism>
<reference evidence="1" key="1">
    <citation type="submission" date="2014-11" db="EMBL/GenBank/DDBJ databases">
        <authorList>
            <person name="Amaro Gonzalez C."/>
        </authorList>
    </citation>
    <scope>NUCLEOTIDE SEQUENCE</scope>
</reference>